<name>A0A1G1VPG3_9BACT</name>
<dbReference type="Proteomes" id="UP000179069">
    <property type="component" value="Unassembled WGS sequence"/>
</dbReference>
<dbReference type="EMBL" id="MHCI01000004">
    <property type="protein sequence ID" value="OGY17270.1"/>
    <property type="molecule type" value="Genomic_DNA"/>
</dbReference>
<evidence type="ECO:0000313" key="3">
    <source>
        <dbReference type="Proteomes" id="UP000179069"/>
    </source>
</evidence>
<dbReference type="InterPro" id="IPR050696">
    <property type="entry name" value="FtsA/MreB"/>
</dbReference>
<dbReference type="Gene3D" id="3.30.1490.300">
    <property type="match status" value="1"/>
</dbReference>
<comment type="caution">
    <text evidence="2">The sequence shown here is derived from an EMBL/GenBank/DDBJ whole genome shotgun (WGS) entry which is preliminary data.</text>
</comment>
<dbReference type="PIRSF" id="PIRSF019169">
    <property type="entry name" value="PilM"/>
    <property type="match status" value="1"/>
</dbReference>
<dbReference type="SUPFAM" id="SSF53067">
    <property type="entry name" value="Actin-like ATPase domain"/>
    <property type="match status" value="2"/>
</dbReference>
<proteinExistence type="predicted"/>
<dbReference type="InterPro" id="IPR043129">
    <property type="entry name" value="ATPase_NBD"/>
</dbReference>
<dbReference type="PANTHER" id="PTHR32432">
    <property type="entry name" value="CELL DIVISION PROTEIN FTSA-RELATED"/>
    <property type="match status" value="1"/>
</dbReference>
<sequence length="341" mass="36504">MARFIGLDIGSFSIKVVALSKKGQGFRLETIGIALNPYGARPGADDASQTRVAEAVKKLLSDLKIAGAKAAMALAESQVYTKVIVMPVLSDSELASAIHWEAEQYVPVPLDQVNIDYEVISRPEKGSADQKMEVLLVGAPKTAVKQMAQFSEKCGVELVSLETELIAVSRSMIPDTNEPAPIMLVHLGSSSTDIAVVKSGMLVFTHSLESGGSALTRVLANELGLEFPQAEEYKRSYGLDPSQLEGKVRESLFPLVERNFSDMKKALSYYNSAHQEEPIKRVVLSGGAALLPELVSAMAESLALEVVLGNAFVRVEPSEHASIPGDTVSFATAVGLAMKEV</sequence>
<organism evidence="2 3">
    <name type="scientific">Candidatus Chisholmbacteria bacterium RIFCSPHIGHO2_01_FULL_49_18</name>
    <dbReference type="NCBI Taxonomy" id="1797590"/>
    <lineage>
        <taxon>Bacteria</taxon>
        <taxon>Candidatus Chisholmiibacteriota</taxon>
    </lineage>
</organism>
<protein>
    <recommendedName>
        <fullName evidence="1">SHS2 domain-containing protein</fullName>
    </recommendedName>
</protein>
<dbReference type="Gene3D" id="3.30.420.40">
    <property type="match status" value="2"/>
</dbReference>
<feature type="domain" description="SHS2" evidence="1">
    <location>
        <begin position="4"/>
        <end position="172"/>
    </location>
</feature>
<dbReference type="Pfam" id="PF11104">
    <property type="entry name" value="PilM_2"/>
    <property type="match status" value="1"/>
</dbReference>
<evidence type="ECO:0000259" key="1">
    <source>
        <dbReference type="SMART" id="SM00842"/>
    </source>
</evidence>
<reference evidence="2 3" key="1">
    <citation type="journal article" date="2016" name="Nat. Commun.">
        <title>Thousands of microbial genomes shed light on interconnected biogeochemical processes in an aquifer system.</title>
        <authorList>
            <person name="Anantharaman K."/>
            <person name="Brown C.T."/>
            <person name="Hug L.A."/>
            <person name="Sharon I."/>
            <person name="Castelle C.J."/>
            <person name="Probst A.J."/>
            <person name="Thomas B.C."/>
            <person name="Singh A."/>
            <person name="Wilkins M.J."/>
            <person name="Karaoz U."/>
            <person name="Brodie E.L."/>
            <person name="Williams K.H."/>
            <person name="Hubbard S.S."/>
            <person name="Banfield J.F."/>
        </authorList>
    </citation>
    <scope>NUCLEOTIDE SEQUENCE [LARGE SCALE GENOMIC DNA]</scope>
</reference>
<dbReference type="AlphaFoldDB" id="A0A1G1VPG3"/>
<gene>
    <name evidence="2" type="ORF">A2785_02545</name>
</gene>
<accession>A0A1G1VPG3</accession>
<dbReference type="GO" id="GO:0051301">
    <property type="term" value="P:cell division"/>
    <property type="evidence" value="ECO:0007669"/>
    <property type="project" value="InterPro"/>
</dbReference>
<dbReference type="CDD" id="cd24049">
    <property type="entry name" value="ASKHA_NBD_PilM"/>
    <property type="match status" value="1"/>
</dbReference>
<dbReference type="SMART" id="SM00842">
    <property type="entry name" value="FtsA"/>
    <property type="match status" value="1"/>
</dbReference>
<dbReference type="NCBIfam" id="TIGR01175">
    <property type="entry name" value="pilM"/>
    <property type="match status" value="1"/>
</dbReference>
<dbReference type="InterPro" id="IPR003494">
    <property type="entry name" value="SHS2_FtsA"/>
</dbReference>
<dbReference type="PANTHER" id="PTHR32432:SF3">
    <property type="entry name" value="ETHANOLAMINE UTILIZATION PROTEIN EUTJ"/>
    <property type="match status" value="1"/>
</dbReference>
<evidence type="ECO:0000313" key="2">
    <source>
        <dbReference type="EMBL" id="OGY17270.1"/>
    </source>
</evidence>
<dbReference type="InterPro" id="IPR005883">
    <property type="entry name" value="PilM"/>
</dbReference>